<dbReference type="InterPro" id="IPR000064">
    <property type="entry name" value="NLP_P60_dom"/>
</dbReference>
<dbReference type="Gene3D" id="2.30.30.40">
    <property type="entry name" value="SH3 Domains"/>
    <property type="match status" value="2"/>
</dbReference>
<evidence type="ECO:0000313" key="10">
    <source>
        <dbReference type="Proteomes" id="UP001198893"/>
    </source>
</evidence>
<dbReference type="Pfam" id="PF00877">
    <property type="entry name" value="NLPC_P60"/>
    <property type="match status" value="1"/>
</dbReference>
<comment type="similarity">
    <text evidence="1">Belongs to the peptidase C40 family.</text>
</comment>
<feature type="domain" description="SH3b" evidence="7">
    <location>
        <begin position="104"/>
        <end position="167"/>
    </location>
</feature>
<sequence length="413" mass="43092">MYKKALRLTACGLASALLITGSNTTTYAAPVAGVTSAMEVGASNDTLVAGFSLTFSNYMASSELVAKANVATAQNNDTPVVTEGDAAQQDTAEEAQPAEEDPFANVAIAQVDNYVNIRSEASEDSEVLGKLYNNSAATVQQTVDGWYQITSGTVTGYVKSEYVVVGNEELARSVGRRVATVNEDSVTLFVRTEPSTDSKKLGMVAGLDDLTVTDESVDGWVKVSIEEGEGYVSADYVTLSTEFVQAESKEEEAARLAKEEAERKAAEEAAKKAAEKSSKSSSSSSSTSGGTSTYNAPSGSDGAAVANFASQFVGNPYVAGGTSLTNGADCSGFVMSVYAQFGVSLPHSSGAMRGCGYEVGTDQMQPGDIVCYSGHVAIYVGNNTIVHASTPSSGIKFTSPIDYKPVLSVRRIF</sequence>
<organism evidence="9 10">
    <name type="scientific">Roseburia amylophila</name>
    <dbReference type="NCBI Taxonomy" id="2981794"/>
    <lineage>
        <taxon>Bacteria</taxon>
        <taxon>Bacillati</taxon>
        <taxon>Bacillota</taxon>
        <taxon>Clostridia</taxon>
        <taxon>Lachnospirales</taxon>
        <taxon>Lachnospiraceae</taxon>
        <taxon>Roseburia</taxon>
    </lineage>
</organism>
<feature type="region of interest" description="Disordered" evidence="5">
    <location>
        <begin position="76"/>
        <end position="100"/>
    </location>
</feature>
<evidence type="ECO:0000256" key="2">
    <source>
        <dbReference type="ARBA" id="ARBA00022670"/>
    </source>
</evidence>
<reference evidence="9" key="1">
    <citation type="submission" date="2021-10" db="EMBL/GenBank/DDBJ databases">
        <title>Anaerobic single-cell dispensing facilitates the cultivation of human gut bacteria.</title>
        <authorList>
            <person name="Afrizal A."/>
        </authorList>
    </citation>
    <scope>NUCLEOTIDE SEQUENCE</scope>
    <source>
        <strain evidence="9">CLA-AA-H204</strain>
    </source>
</reference>
<protein>
    <submittedName>
        <fullName evidence="9">C40 family peptidase</fullName>
    </submittedName>
</protein>
<dbReference type="GO" id="GO:0006508">
    <property type="term" value="P:proteolysis"/>
    <property type="evidence" value="ECO:0007669"/>
    <property type="project" value="UniProtKB-KW"/>
</dbReference>
<dbReference type="RefSeq" id="WP_227710775.1">
    <property type="nucleotide sequence ID" value="NZ_JAJEQW010000019.1"/>
</dbReference>
<proteinExistence type="inferred from homology"/>
<feature type="compositionally biased region" description="Basic and acidic residues" evidence="5">
    <location>
        <begin position="254"/>
        <end position="278"/>
    </location>
</feature>
<evidence type="ECO:0000259" key="8">
    <source>
        <dbReference type="PROSITE" id="PS51935"/>
    </source>
</evidence>
<feature type="domain" description="NlpC/P60" evidence="8">
    <location>
        <begin position="299"/>
        <end position="413"/>
    </location>
</feature>
<dbReference type="SMART" id="SM00287">
    <property type="entry name" value="SH3b"/>
    <property type="match status" value="2"/>
</dbReference>
<evidence type="ECO:0000259" key="7">
    <source>
        <dbReference type="PROSITE" id="PS51781"/>
    </source>
</evidence>
<dbReference type="PROSITE" id="PS51935">
    <property type="entry name" value="NLPC_P60"/>
    <property type="match status" value="1"/>
</dbReference>
<dbReference type="InterPro" id="IPR003646">
    <property type="entry name" value="SH3-like_bac-type"/>
</dbReference>
<keyword evidence="3" id="KW-0378">Hydrolase</keyword>
<evidence type="ECO:0000256" key="1">
    <source>
        <dbReference type="ARBA" id="ARBA00007074"/>
    </source>
</evidence>
<evidence type="ECO:0000256" key="6">
    <source>
        <dbReference type="SAM" id="SignalP"/>
    </source>
</evidence>
<dbReference type="GO" id="GO:0008234">
    <property type="term" value="F:cysteine-type peptidase activity"/>
    <property type="evidence" value="ECO:0007669"/>
    <property type="project" value="UniProtKB-KW"/>
</dbReference>
<comment type="caution">
    <text evidence="9">The sequence shown here is derived from an EMBL/GenBank/DDBJ whole genome shotgun (WGS) entry which is preliminary data.</text>
</comment>
<keyword evidence="6" id="KW-0732">Signal</keyword>
<evidence type="ECO:0000256" key="5">
    <source>
        <dbReference type="SAM" id="MobiDB-lite"/>
    </source>
</evidence>
<dbReference type="InterPro" id="IPR038765">
    <property type="entry name" value="Papain-like_cys_pep_sf"/>
</dbReference>
<feature type="chain" id="PRO_5043744797" evidence="6">
    <location>
        <begin position="29"/>
        <end position="413"/>
    </location>
</feature>
<feature type="compositionally biased region" description="Polar residues" evidence="5">
    <location>
        <begin position="287"/>
        <end position="297"/>
    </location>
</feature>
<evidence type="ECO:0000256" key="4">
    <source>
        <dbReference type="ARBA" id="ARBA00022807"/>
    </source>
</evidence>
<dbReference type="EMBL" id="JAJEQW010000019">
    <property type="protein sequence ID" value="MCC2243329.1"/>
    <property type="molecule type" value="Genomic_DNA"/>
</dbReference>
<dbReference type="AlphaFoldDB" id="A0AAW4WFN2"/>
<dbReference type="SUPFAM" id="SSF54001">
    <property type="entry name" value="Cysteine proteinases"/>
    <property type="match status" value="1"/>
</dbReference>
<gene>
    <name evidence="9" type="ORF">LKD47_13690</name>
</gene>
<dbReference type="Pfam" id="PF08239">
    <property type="entry name" value="SH3_3"/>
    <property type="match status" value="2"/>
</dbReference>
<evidence type="ECO:0000313" key="9">
    <source>
        <dbReference type="EMBL" id="MCC2243329.1"/>
    </source>
</evidence>
<feature type="region of interest" description="Disordered" evidence="5">
    <location>
        <begin position="254"/>
        <end position="297"/>
    </location>
</feature>
<evidence type="ECO:0000256" key="3">
    <source>
        <dbReference type="ARBA" id="ARBA00022801"/>
    </source>
</evidence>
<dbReference type="Proteomes" id="UP001198893">
    <property type="component" value="Unassembled WGS sequence"/>
</dbReference>
<dbReference type="PANTHER" id="PTHR34408:SF1">
    <property type="entry name" value="GLYCOSYL HYDROLASE FAMILY 19 DOMAIN-CONTAINING PROTEIN HI_1415"/>
    <property type="match status" value="1"/>
</dbReference>
<accession>A0AAW4WFN2</accession>
<feature type="compositionally biased region" description="Acidic residues" evidence="5">
    <location>
        <begin position="91"/>
        <end position="100"/>
    </location>
</feature>
<name>A0AAW4WFN2_9FIRM</name>
<dbReference type="PANTHER" id="PTHR34408">
    <property type="entry name" value="FAMILY PROTEIN, PUTATIVE-RELATED"/>
    <property type="match status" value="1"/>
</dbReference>
<dbReference type="InterPro" id="IPR052354">
    <property type="entry name" value="Cell_Wall_Dynamics_Protein"/>
</dbReference>
<feature type="signal peptide" evidence="6">
    <location>
        <begin position="1"/>
        <end position="28"/>
    </location>
</feature>
<dbReference type="PROSITE" id="PS51781">
    <property type="entry name" value="SH3B"/>
    <property type="match status" value="1"/>
</dbReference>
<keyword evidence="2" id="KW-0645">Protease</keyword>
<dbReference type="Gene3D" id="3.90.1720.10">
    <property type="entry name" value="endopeptidase domain like (from Nostoc punctiforme)"/>
    <property type="match status" value="1"/>
</dbReference>
<keyword evidence="4" id="KW-0788">Thiol protease</keyword>